<evidence type="ECO:0000259" key="3">
    <source>
        <dbReference type="PROSITE" id="PS51186"/>
    </source>
</evidence>
<accession>E0S1F3</accession>
<dbReference type="Proteomes" id="UP000001299">
    <property type="component" value="Chromosome 1"/>
</dbReference>
<dbReference type="HOGENOM" id="CLU_086503_7_1_9"/>
<dbReference type="PANTHER" id="PTHR43626:SF4">
    <property type="entry name" value="GCN5-RELATED N-ACETYLTRANSFERASE 2, CHLOROPLASTIC"/>
    <property type="match status" value="1"/>
</dbReference>
<dbReference type="GO" id="GO:0005737">
    <property type="term" value="C:cytoplasm"/>
    <property type="evidence" value="ECO:0007669"/>
    <property type="project" value="TreeGrafter"/>
</dbReference>
<dbReference type="KEGG" id="bpb:bpr_I0886"/>
<dbReference type="InterPro" id="IPR000182">
    <property type="entry name" value="GNAT_dom"/>
</dbReference>
<keyword evidence="5" id="KW-1185">Reference proteome</keyword>
<organism evidence="4 5">
    <name type="scientific">Butyrivibrio proteoclasticus (strain ATCC 51982 / DSM 14932 / B316)</name>
    <name type="common">Clostridium proteoclasticum</name>
    <dbReference type="NCBI Taxonomy" id="515622"/>
    <lineage>
        <taxon>Bacteria</taxon>
        <taxon>Bacillati</taxon>
        <taxon>Bacillota</taxon>
        <taxon>Clostridia</taxon>
        <taxon>Lachnospirales</taxon>
        <taxon>Lachnospiraceae</taxon>
        <taxon>Butyrivibrio</taxon>
    </lineage>
</organism>
<dbReference type="STRING" id="515622.bpr_I0886"/>
<evidence type="ECO:0000256" key="2">
    <source>
        <dbReference type="ARBA" id="ARBA00023315"/>
    </source>
</evidence>
<dbReference type="InterPro" id="IPR016181">
    <property type="entry name" value="Acyl_CoA_acyltransferase"/>
</dbReference>
<dbReference type="eggNOG" id="COG0454">
    <property type="taxonomic scope" value="Bacteria"/>
</dbReference>
<dbReference type="Pfam" id="PF13508">
    <property type="entry name" value="Acetyltransf_7"/>
    <property type="match status" value="1"/>
</dbReference>
<evidence type="ECO:0000313" key="5">
    <source>
        <dbReference type="Proteomes" id="UP000001299"/>
    </source>
</evidence>
<dbReference type="EMBL" id="CP001810">
    <property type="protein sequence ID" value="ADL33628.1"/>
    <property type="molecule type" value="Genomic_DNA"/>
</dbReference>
<proteinExistence type="predicted"/>
<evidence type="ECO:0000313" key="4">
    <source>
        <dbReference type="EMBL" id="ADL33628.1"/>
    </source>
</evidence>
<dbReference type="PANTHER" id="PTHR43626">
    <property type="entry name" value="ACYL-COA N-ACYLTRANSFERASE"/>
    <property type="match status" value="1"/>
</dbReference>
<keyword evidence="1 4" id="KW-0808">Transferase</keyword>
<evidence type="ECO:0000256" key="1">
    <source>
        <dbReference type="ARBA" id="ARBA00022679"/>
    </source>
</evidence>
<reference evidence="4 5" key="1">
    <citation type="journal article" date="2010" name="PLoS ONE">
        <title>The glycobiome of the rumen bacterium Butyrivibrio proteoclasticus B316(T) highlights adaptation to a polysaccharide-rich environment.</title>
        <authorList>
            <person name="Kelly W.J."/>
            <person name="Leahy S.C."/>
            <person name="Altermann E."/>
            <person name="Yeoman C.J."/>
            <person name="Dunne J.C."/>
            <person name="Kong Z."/>
            <person name="Pacheco D.M."/>
            <person name="Li D."/>
            <person name="Noel S.J."/>
            <person name="Moon C.D."/>
            <person name="Cookson A.L."/>
            <person name="Attwood G.T."/>
        </authorList>
    </citation>
    <scope>NUCLEOTIDE SEQUENCE [LARGE SCALE GENOMIC DNA]</scope>
    <source>
        <strain evidence="5">ATCC 51982 / DSM 14932 / B316</strain>
    </source>
</reference>
<name>E0S1F3_BUTPB</name>
<feature type="domain" description="N-acetyltransferase" evidence="3">
    <location>
        <begin position="1"/>
        <end position="139"/>
    </location>
</feature>
<dbReference type="RefSeq" id="WP_013280284.1">
    <property type="nucleotide sequence ID" value="NC_014387.1"/>
</dbReference>
<dbReference type="SUPFAM" id="SSF55729">
    <property type="entry name" value="Acyl-CoA N-acyltransferases (Nat)"/>
    <property type="match status" value="1"/>
</dbReference>
<gene>
    <name evidence="4" type="ordered locus">bpr_I0886</name>
</gene>
<dbReference type="Gene3D" id="3.40.630.30">
    <property type="match status" value="1"/>
</dbReference>
<keyword evidence="2" id="KW-0012">Acyltransferase</keyword>
<protein>
    <submittedName>
        <fullName evidence="4">Acetyltransferase GNAT family</fullName>
    </submittedName>
</protein>
<dbReference type="AlphaFoldDB" id="E0S1F3"/>
<dbReference type="InterPro" id="IPR045039">
    <property type="entry name" value="NSI-like"/>
</dbReference>
<dbReference type="GO" id="GO:0008080">
    <property type="term" value="F:N-acetyltransferase activity"/>
    <property type="evidence" value="ECO:0007669"/>
    <property type="project" value="InterPro"/>
</dbReference>
<dbReference type="PROSITE" id="PS51186">
    <property type="entry name" value="GNAT"/>
    <property type="match status" value="1"/>
</dbReference>
<sequence length="139" mass="15292">MNITYHDEIPNVETYHDLRAAVDWAVFCREQSEKALNNSCYCVVAKDGDSTVAMGRVVGDGMYYTIVDVMVKPQYQGQKIGSAIINKLVEQINAGIPKGGRTSIQLIAALGKEGFYVKQGFKILPNENSGAALRKVIYT</sequence>
<dbReference type="CDD" id="cd04301">
    <property type="entry name" value="NAT_SF"/>
    <property type="match status" value="1"/>
</dbReference>